<reference evidence="2" key="1">
    <citation type="journal article" date="2012" name="Nature">
        <title>The tomato genome sequence provides insights into fleshy fruit evolution.</title>
        <authorList>
            <consortium name="Tomato Genome Consortium"/>
        </authorList>
    </citation>
    <scope>NUCLEOTIDE SEQUENCE [LARGE SCALE GENOMIC DNA]</scope>
    <source>
        <strain evidence="2">cv. Heinz 1706</strain>
    </source>
</reference>
<evidence type="ECO:0000313" key="3">
    <source>
        <dbReference type="Proteomes" id="UP000004994"/>
    </source>
</evidence>
<feature type="compositionally biased region" description="Low complexity" evidence="1">
    <location>
        <begin position="14"/>
        <end position="27"/>
    </location>
</feature>
<proteinExistence type="predicted"/>
<evidence type="ECO:0000313" key="2">
    <source>
        <dbReference type="EnsemblPlants" id="Solyc09g018140.1.1.1"/>
    </source>
</evidence>
<organism evidence="2">
    <name type="scientific">Solanum lycopersicum</name>
    <name type="common">Tomato</name>
    <name type="synonym">Lycopersicon esculentum</name>
    <dbReference type="NCBI Taxonomy" id="4081"/>
    <lineage>
        <taxon>Eukaryota</taxon>
        <taxon>Viridiplantae</taxon>
        <taxon>Streptophyta</taxon>
        <taxon>Embryophyta</taxon>
        <taxon>Tracheophyta</taxon>
        <taxon>Spermatophyta</taxon>
        <taxon>Magnoliopsida</taxon>
        <taxon>eudicotyledons</taxon>
        <taxon>Gunneridae</taxon>
        <taxon>Pentapetalae</taxon>
        <taxon>asterids</taxon>
        <taxon>lamiids</taxon>
        <taxon>Solanales</taxon>
        <taxon>Solanaceae</taxon>
        <taxon>Solanoideae</taxon>
        <taxon>Solaneae</taxon>
        <taxon>Solanum</taxon>
        <taxon>Solanum subgen. Lycopersicon</taxon>
    </lineage>
</organism>
<protein>
    <submittedName>
        <fullName evidence="2">Uncharacterized protein</fullName>
    </submittedName>
</protein>
<dbReference type="PaxDb" id="4081-Solyc09g018140.1.1"/>
<keyword evidence="3" id="KW-1185">Reference proteome</keyword>
<dbReference type="InParanoid" id="A0A3Q7I1Q3"/>
<reference evidence="2" key="2">
    <citation type="submission" date="2019-01" db="UniProtKB">
        <authorList>
            <consortium name="EnsemblPlants"/>
        </authorList>
    </citation>
    <scope>IDENTIFICATION</scope>
    <source>
        <strain evidence="2">cv. Heinz 1706</strain>
    </source>
</reference>
<dbReference type="EnsemblPlants" id="Solyc09g018140.1.1">
    <property type="protein sequence ID" value="Solyc09g018140.1.1.1"/>
    <property type="gene ID" value="Solyc09g018140.1"/>
</dbReference>
<sequence length="130" mass="14461">MVTENISKQQPSIFSHHPPSLFLLSPPTAEETPKIPSFSQVQRATASSHQNQTSVSIFSFSSSSLARPRHRNKPATPKLQIFFPLLHFSGENSLEHNQTIPVSPSQSDLTHNQTQTPIHFLIIPARSSKL</sequence>
<accession>A0A3Q7I1Q3</accession>
<dbReference type="Proteomes" id="UP000004994">
    <property type="component" value="Chromosome 9"/>
</dbReference>
<dbReference type="AlphaFoldDB" id="A0A3Q7I1Q3"/>
<evidence type="ECO:0000256" key="1">
    <source>
        <dbReference type="SAM" id="MobiDB-lite"/>
    </source>
</evidence>
<feature type="region of interest" description="Disordered" evidence="1">
    <location>
        <begin position="1"/>
        <end position="52"/>
    </location>
</feature>
<name>A0A3Q7I1Q3_SOLLC</name>
<feature type="compositionally biased region" description="Polar residues" evidence="1">
    <location>
        <begin position="37"/>
        <end position="52"/>
    </location>
</feature>
<dbReference type="Gramene" id="Solyc09g018140.1.1">
    <property type="protein sequence ID" value="Solyc09g018140.1.1.1"/>
    <property type="gene ID" value="Solyc09g018140.1"/>
</dbReference>
<feature type="compositionally biased region" description="Polar residues" evidence="1">
    <location>
        <begin position="1"/>
        <end position="13"/>
    </location>
</feature>